<evidence type="ECO:0000259" key="4">
    <source>
        <dbReference type="Pfam" id="PF00685"/>
    </source>
</evidence>
<proteinExistence type="inferred from homology"/>
<dbReference type="Proteomes" id="UP000694621">
    <property type="component" value="Unplaced"/>
</dbReference>
<dbReference type="SUPFAM" id="SSF52540">
    <property type="entry name" value="P-loop containing nucleoside triphosphate hydrolases"/>
    <property type="match status" value="1"/>
</dbReference>
<accession>A0A8B9JJA3</accession>
<reference evidence="5" key="1">
    <citation type="submission" date="2025-08" db="UniProtKB">
        <authorList>
            <consortium name="Ensembl"/>
        </authorList>
    </citation>
    <scope>IDENTIFICATION</scope>
</reference>
<protein>
    <recommendedName>
        <fullName evidence="3">Sulfotransferase</fullName>
        <ecNumber evidence="3">2.8.2.-</ecNumber>
    </recommendedName>
</protein>
<dbReference type="Gene3D" id="3.40.50.300">
    <property type="entry name" value="P-loop containing nucleotide triphosphate hydrolases"/>
    <property type="match status" value="1"/>
</dbReference>
<evidence type="ECO:0000313" key="6">
    <source>
        <dbReference type="Proteomes" id="UP000694621"/>
    </source>
</evidence>
<dbReference type="PANTHER" id="PTHR11783">
    <property type="entry name" value="SULFOTRANSFERASE SULT"/>
    <property type="match status" value="1"/>
</dbReference>
<name>A0A8B9JJA3_ASTMX</name>
<evidence type="ECO:0000256" key="2">
    <source>
        <dbReference type="ARBA" id="ARBA00022679"/>
    </source>
</evidence>
<dbReference type="InterPro" id="IPR027417">
    <property type="entry name" value="P-loop_NTPase"/>
</dbReference>
<dbReference type="Ensembl" id="ENSAMXT00005024752.1">
    <property type="protein sequence ID" value="ENSAMXP00005022413.1"/>
    <property type="gene ID" value="ENSAMXG00005011544.1"/>
</dbReference>
<comment type="similarity">
    <text evidence="1 3">Belongs to the sulfotransferase 1 family.</text>
</comment>
<evidence type="ECO:0000256" key="1">
    <source>
        <dbReference type="ARBA" id="ARBA00005771"/>
    </source>
</evidence>
<dbReference type="GO" id="GO:0008146">
    <property type="term" value="F:sulfotransferase activity"/>
    <property type="evidence" value="ECO:0007669"/>
    <property type="project" value="InterPro"/>
</dbReference>
<dbReference type="EC" id="2.8.2.-" evidence="3"/>
<organism evidence="5 6">
    <name type="scientific">Astyanax mexicanus</name>
    <name type="common">Blind cave fish</name>
    <name type="synonym">Astyanax fasciatus mexicanus</name>
    <dbReference type="NCBI Taxonomy" id="7994"/>
    <lineage>
        <taxon>Eukaryota</taxon>
        <taxon>Metazoa</taxon>
        <taxon>Chordata</taxon>
        <taxon>Craniata</taxon>
        <taxon>Vertebrata</taxon>
        <taxon>Euteleostomi</taxon>
        <taxon>Actinopterygii</taxon>
        <taxon>Neopterygii</taxon>
        <taxon>Teleostei</taxon>
        <taxon>Ostariophysi</taxon>
        <taxon>Characiformes</taxon>
        <taxon>Characoidei</taxon>
        <taxon>Acestrorhamphidae</taxon>
        <taxon>Acestrorhamphinae</taxon>
        <taxon>Astyanax</taxon>
    </lineage>
</organism>
<evidence type="ECO:0000256" key="3">
    <source>
        <dbReference type="RuleBase" id="RU361155"/>
    </source>
</evidence>
<evidence type="ECO:0000313" key="5">
    <source>
        <dbReference type="Ensembl" id="ENSAMXP00005022413.1"/>
    </source>
</evidence>
<keyword evidence="2 3" id="KW-0808">Transferase</keyword>
<sequence>NSESTLKKIMSFNWMVAVLRKIMSAASGVKAESKMPPLMEFFGSEALQVVLTHFMLVVFRNPKDTMVSFYHFSSKNPVLLCIFFCYFSHFPFSDLSGGVQRVAEFFGYSLTDDQIQSIAEESTFNAMREGSKDSHGQMGKVFFRKGGLSVHLRL</sequence>
<feature type="domain" description="Sulfotransferase" evidence="4">
    <location>
        <begin position="93"/>
        <end position="147"/>
    </location>
</feature>
<dbReference type="AlphaFoldDB" id="A0A8B9JJA3"/>
<dbReference type="Pfam" id="PF00685">
    <property type="entry name" value="Sulfotransfer_1"/>
    <property type="match status" value="1"/>
</dbReference>
<dbReference type="InterPro" id="IPR000863">
    <property type="entry name" value="Sulfotransferase_dom"/>
</dbReference>